<reference evidence="6 7" key="1">
    <citation type="submission" date="2020-08" db="EMBL/GenBank/DDBJ databases">
        <title>Genomic Encyclopedia of Type Strains, Phase IV (KMG-IV): sequencing the most valuable type-strain genomes for metagenomic binning, comparative biology and taxonomic classification.</title>
        <authorList>
            <person name="Goeker M."/>
        </authorList>
    </citation>
    <scope>NUCLEOTIDE SEQUENCE [LARGE SCALE GENOMIC DNA]</scope>
    <source>
        <strain evidence="6 7">DSM 101730</strain>
    </source>
</reference>
<dbReference type="PANTHER" id="PTHR38340:SF1">
    <property type="entry name" value="S-LAYER PROTEIN"/>
    <property type="match status" value="1"/>
</dbReference>
<gene>
    <name evidence="6" type="ORF">HNP73_002528</name>
</gene>
<comment type="caution">
    <text evidence="6">The sequence shown here is derived from an EMBL/GenBank/DDBJ whole genome shotgun (WGS) entry which is preliminary data.</text>
</comment>
<proteinExistence type="predicted"/>
<name>A0A840STU1_9RHOB</name>
<dbReference type="SUPFAM" id="SSF55486">
    <property type="entry name" value="Metalloproteases ('zincins'), catalytic domain"/>
    <property type="match status" value="1"/>
</dbReference>
<dbReference type="Pfam" id="PF00353">
    <property type="entry name" value="HemolysinCabind"/>
    <property type="match status" value="2"/>
</dbReference>
<protein>
    <submittedName>
        <fullName evidence="6">Ca2+-binding RTX toxin-like protein</fullName>
    </submittedName>
</protein>
<dbReference type="RefSeq" id="WP_184149658.1">
    <property type="nucleotide sequence ID" value="NZ_JACHFM010000002.1"/>
</dbReference>
<feature type="domain" description="Peptidase M10 serralysin C-terminal" evidence="5">
    <location>
        <begin position="224"/>
        <end position="403"/>
    </location>
</feature>
<dbReference type="SUPFAM" id="SSF51120">
    <property type="entry name" value="beta-Roll"/>
    <property type="match status" value="2"/>
</dbReference>
<dbReference type="InterPro" id="IPR001343">
    <property type="entry name" value="Hemolysn_Ca-bd"/>
</dbReference>
<evidence type="ECO:0000259" key="5">
    <source>
        <dbReference type="Pfam" id="PF08548"/>
    </source>
</evidence>
<dbReference type="InterPro" id="IPR050557">
    <property type="entry name" value="RTX_toxin/Mannuronan_C5-epim"/>
</dbReference>
<keyword evidence="4" id="KW-0677">Repeat</keyword>
<dbReference type="PRINTS" id="PR00313">
    <property type="entry name" value="CABNDNGRPT"/>
</dbReference>
<keyword evidence="3" id="KW-0964">Secreted</keyword>
<evidence type="ECO:0000256" key="4">
    <source>
        <dbReference type="ARBA" id="ARBA00022737"/>
    </source>
</evidence>
<comment type="subcellular location">
    <subcellularLocation>
        <location evidence="2">Secreted</location>
    </subcellularLocation>
</comment>
<dbReference type="Pfam" id="PF08548">
    <property type="entry name" value="Peptidase_M10_C"/>
    <property type="match status" value="1"/>
</dbReference>
<comment type="cofactor">
    <cofactor evidence="1">
        <name>Ca(2+)</name>
        <dbReference type="ChEBI" id="CHEBI:29108"/>
    </cofactor>
</comment>
<dbReference type="Proteomes" id="UP000549457">
    <property type="component" value="Unassembled WGS sequence"/>
</dbReference>
<dbReference type="AlphaFoldDB" id="A0A840STU1"/>
<dbReference type="Gene3D" id="2.150.10.10">
    <property type="entry name" value="Serralysin-like metalloprotease, C-terminal"/>
    <property type="match status" value="3"/>
</dbReference>
<dbReference type="GO" id="GO:0005509">
    <property type="term" value="F:calcium ion binding"/>
    <property type="evidence" value="ECO:0007669"/>
    <property type="project" value="InterPro"/>
</dbReference>
<evidence type="ECO:0000256" key="2">
    <source>
        <dbReference type="ARBA" id="ARBA00004613"/>
    </source>
</evidence>
<dbReference type="EMBL" id="JACHFM010000002">
    <property type="protein sequence ID" value="MBB5222592.1"/>
    <property type="molecule type" value="Genomic_DNA"/>
</dbReference>
<dbReference type="GO" id="GO:0005615">
    <property type="term" value="C:extracellular space"/>
    <property type="evidence" value="ECO:0007669"/>
    <property type="project" value="InterPro"/>
</dbReference>
<accession>A0A840STU1</accession>
<dbReference type="PROSITE" id="PS00330">
    <property type="entry name" value="HEMOLYSIN_CALCIUM"/>
    <property type="match status" value="6"/>
</dbReference>
<organism evidence="6 7">
    <name type="scientific">Amaricoccus macauensis</name>
    <dbReference type="NCBI Taxonomy" id="57001"/>
    <lineage>
        <taxon>Bacteria</taxon>
        <taxon>Pseudomonadati</taxon>
        <taxon>Pseudomonadota</taxon>
        <taxon>Alphaproteobacteria</taxon>
        <taxon>Rhodobacterales</taxon>
        <taxon>Paracoccaceae</taxon>
        <taxon>Amaricoccus</taxon>
    </lineage>
</organism>
<dbReference type="PANTHER" id="PTHR38340">
    <property type="entry name" value="S-LAYER PROTEIN"/>
    <property type="match status" value="1"/>
</dbReference>
<evidence type="ECO:0000256" key="3">
    <source>
        <dbReference type="ARBA" id="ARBA00022525"/>
    </source>
</evidence>
<dbReference type="InterPro" id="IPR018511">
    <property type="entry name" value="Hemolysin-typ_Ca-bd_CS"/>
</dbReference>
<evidence type="ECO:0000313" key="6">
    <source>
        <dbReference type="EMBL" id="MBB5222592.1"/>
    </source>
</evidence>
<dbReference type="InterPro" id="IPR013858">
    <property type="entry name" value="Peptidase_M10B_C"/>
</dbReference>
<keyword evidence="7" id="KW-1185">Reference proteome</keyword>
<dbReference type="InterPro" id="IPR011049">
    <property type="entry name" value="Serralysin-like_metalloprot_C"/>
</dbReference>
<sequence length="624" mass="63734">MTGINLPVGNIVDRVGDARVDGLLDLSWGSNDLSYSDPNSPSDYGPNYPVPILSVSQISSGQLLAVSWALDTNGPIASGVNGGLFSVEAFTNANFGYQGGGSGTAVLRFANSQDPGTAYSFGPQQGDVRSGDAFFGGVGRLPVQGTADYHAVLQQAAHGLGLKYAHVNSGYGPQSGAYDALEFTVMSFRSYAGAAIGEYTNEIFGMPQTYMMGDIRALQQQYGADFSTNAGNTVYSWSPTGGETFVNGQVAIDPGGNRIFMTIWDGGGFDTYDLSNYTSDLQIDLTPGGSSQFSDIQTASLGDGHFARGNVYNALQYQGDARSLIEAAIGGSGDDEVLGNAAGNIIDGGNGNDTLSGGAGDDIIHGGGGNDLIYGGPGRDDITGGDGNDTMYGNAGDDQMGGGKGNDTYNVDSMTEFVYEFSGEGRDTVISTVVHTLGANFEDLVLVGSFATGGTGNALANRMTGSDFGNTLLGVGGNDTLTGNGGEDFLRGGNGGDRLAGGSGADVLMGGKGADIFVFERAAHSDPDGNDILRAADGGPAFDGAGAASGDRIDLSAIDANTRVAGDQAFSFGKTGSGGLWVTEIDGDTVIRANDGSGTGFQFELVIEDGGILASAYRGGDFIL</sequence>
<evidence type="ECO:0000256" key="1">
    <source>
        <dbReference type="ARBA" id="ARBA00001913"/>
    </source>
</evidence>
<evidence type="ECO:0000313" key="7">
    <source>
        <dbReference type="Proteomes" id="UP000549457"/>
    </source>
</evidence>